<protein>
    <submittedName>
        <fullName evidence="1">Uncharacterized protein</fullName>
    </submittedName>
</protein>
<dbReference type="EMBL" id="BGPR01036650">
    <property type="protein sequence ID" value="GBO11964.1"/>
    <property type="molecule type" value="Genomic_DNA"/>
</dbReference>
<gene>
    <name evidence="1" type="ORF">AVEN_187781_1</name>
</gene>
<sequence>MCARAFVFSLTSCFRCHRDSDTGLFCASCARNPSDEQELFKAALFSFINSRRSGVLKREIIAEFDGVPSPDIDEVMDALISDRLVLKSRHRFFTSINEARKAVGLSNQIRYALVKAIDMFPKKTGASIEDIQIELEEDDEEAPQMVNLAYTLRKLSEQGYIHEKANGNYIATPRAYIF</sequence>
<name>A0A4Y2UII3_ARAVE</name>
<keyword evidence="2" id="KW-1185">Reference proteome</keyword>
<proteinExistence type="predicted"/>
<comment type="caution">
    <text evidence="1">The sequence shown here is derived from an EMBL/GenBank/DDBJ whole genome shotgun (WGS) entry which is preliminary data.</text>
</comment>
<evidence type="ECO:0000313" key="1">
    <source>
        <dbReference type="EMBL" id="GBO11964.1"/>
    </source>
</evidence>
<organism evidence="1 2">
    <name type="scientific">Araneus ventricosus</name>
    <name type="common">Orbweaver spider</name>
    <name type="synonym">Epeira ventricosa</name>
    <dbReference type="NCBI Taxonomy" id="182803"/>
    <lineage>
        <taxon>Eukaryota</taxon>
        <taxon>Metazoa</taxon>
        <taxon>Ecdysozoa</taxon>
        <taxon>Arthropoda</taxon>
        <taxon>Chelicerata</taxon>
        <taxon>Arachnida</taxon>
        <taxon>Araneae</taxon>
        <taxon>Araneomorphae</taxon>
        <taxon>Entelegynae</taxon>
        <taxon>Araneoidea</taxon>
        <taxon>Araneidae</taxon>
        <taxon>Araneus</taxon>
    </lineage>
</organism>
<evidence type="ECO:0000313" key="2">
    <source>
        <dbReference type="Proteomes" id="UP000499080"/>
    </source>
</evidence>
<reference evidence="1 2" key="1">
    <citation type="journal article" date="2019" name="Sci. Rep.">
        <title>Orb-weaving spider Araneus ventricosus genome elucidates the spidroin gene catalogue.</title>
        <authorList>
            <person name="Kono N."/>
            <person name="Nakamura H."/>
            <person name="Ohtoshi R."/>
            <person name="Moran D.A.P."/>
            <person name="Shinohara A."/>
            <person name="Yoshida Y."/>
            <person name="Fujiwara M."/>
            <person name="Mori M."/>
            <person name="Tomita M."/>
            <person name="Arakawa K."/>
        </authorList>
    </citation>
    <scope>NUCLEOTIDE SEQUENCE [LARGE SCALE GENOMIC DNA]</scope>
</reference>
<dbReference type="AlphaFoldDB" id="A0A4Y2UII3"/>
<accession>A0A4Y2UII3</accession>
<dbReference type="Proteomes" id="UP000499080">
    <property type="component" value="Unassembled WGS sequence"/>
</dbReference>